<dbReference type="InterPro" id="IPR046451">
    <property type="entry name" value="HgmA_C"/>
</dbReference>
<dbReference type="GO" id="GO:0004411">
    <property type="term" value="F:homogentisate 1,2-dioxygenase activity"/>
    <property type="evidence" value="ECO:0007669"/>
    <property type="project" value="UniProtKB-EC"/>
</dbReference>
<sequence>MAYSTFGTSAAGSRTTPPHGEEDPYRYQLGFGNYFSTEAVPDALPEPGRNVPQKCPYDLYSEQLNGTPFVSYRDTLQHVWMYRIRPAVAHARPRQMAPNPDIEACFSKQNPNVHFTPLTHEWGPLEYPEEHEQVTFIQGLKTIGGWGDPTYKEGLAMHLYSCNASMGKQAFCNNDGDFLILPQVGRLDIQTELGHLMVKPGELCVIQAGIRWRVSLPDGPSRGYVQEIFGSHYELPDLGVIGSNGLAHPRDFEYPVASFDMDQSNWEVVCKVTGDFYSYKQNHTPFDVVAWHGSYVPFKYHMEKFVPLACAAKEQCDPTIYTVLIAKSKTPRVSLSEFAVYTAKHITALDTYRPPYYHRNMSTEMLGMIYGEYHGSVRDVQEGCLSCENPYMPHGDAYKAWKEATTAELKTEVVGRDALSFMFHINNHFGLTKFALERNPSTKSIPGYEGEFWDDLQGHFMDHLEEINGKLAAAGLPKLGEKPV</sequence>
<comment type="cofactor">
    <cofactor evidence="1 9">
        <name>Fe cation</name>
        <dbReference type="ChEBI" id="CHEBI:24875"/>
    </cofactor>
</comment>
<evidence type="ECO:0000256" key="5">
    <source>
        <dbReference type="ARBA" id="ARBA00022723"/>
    </source>
</evidence>
<dbReference type="GO" id="GO:0006570">
    <property type="term" value="P:tyrosine metabolic process"/>
    <property type="evidence" value="ECO:0007669"/>
    <property type="project" value="InterPro"/>
</dbReference>
<keyword evidence="14" id="KW-1185">Reference proteome</keyword>
<keyword evidence="5 9" id="KW-0479">Metal-binding</keyword>
<evidence type="ECO:0000313" key="14">
    <source>
        <dbReference type="Proteomes" id="UP001321760"/>
    </source>
</evidence>
<comment type="caution">
    <text evidence="13">The sequence shown here is derived from an EMBL/GenBank/DDBJ whole genome shotgun (WGS) entry which is preliminary data.</text>
</comment>
<dbReference type="PANTHER" id="PTHR11056">
    <property type="entry name" value="HOMOGENTISATE 1,2-DIOXYGENASE"/>
    <property type="match status" value="1"/>
</dbReference>
<dbReference type="EMBL" id="MU865955">
    <property type="protein sequence ID" value="KAK4446631.1"/>
    <property type="molecule type" value="Genomic_DNA"/>
</dbReference>
<feature type="binding site" evidence="9">
    <location>
        <position position="394"/>
    </location>
    <ligand>
        <name>homogentisate</name>
        <dbReference type="ChEBI" id="CHEBI:16169"/>
    </ligand>
</feature>
<feature type="binding site" evidence="9">
    <location>
        <position position="364"/>
    </location>
    <ligand>
        <name>Fe cation</name>
        <dbReference type="ChEBI" id="CHEBI:24875"/>
    </ligand>
</feature>
<evidence type="ECO:0000256" key="6">
    <source>
        <dbReference type="ARBA" id="ARBA00022964"/>
    </source>
</evidence>
<reference evidence="13" key="2">
    <citation type="submission" date="2023-05" db="EMBL/GenBank/DDBJ databases">
        <authorList>
            <consortium name="Lawrence Berkeley National Laboratory"/>
            <person name="Steindorff A."/>
            <person name="Hensen N."/>
            <person name="Bonometti L."/>
            <person name="Westerberg I."/>
            <person name="Brannstrom I.O."/>
            <person name="Guillou S."/>
            <person name="Cros-Aarteil S."/>
            <person name="Calhoun S."/>
            <person name="Haridas S."/>
            <person name="Kuo A."/>
            <person name="Mondo S."/>
            <person name="Pangilinan J."/>
            <person name="Riley R."/>
            <person name="Labutti K."/>
            <person name="Andreopoulos B."/>
            <person name="Lipzen A."/>
            <person name="Chen C."/>
            <person name="Yanf M."/>
            <person name="Daum C."/>
            <person name="Ng V."/>
            <person name="Clum A."/>
            <person name="Ohm R."/>
            <person name="Martin F."/>
            <person name="Silar P."/>
            <person name="Natvig D."/>
            <person name="Lalanne C."/>
            <person name="Gautier V."/>
            <person name="Ament-Velasquez S.L."/>
            <person name="Kruys A."/>
            <person name="Hutchinson M.I."/>
            <person name="Powell A.J."/>
            <person name="Barry K."/>
            <person name="Miller A.N."/>
            <person name="Grigoriev I.V."/>
            <person name="Debuchy R."/>
            <person name="Gladieux P."/>
            <person name="Thoren M.H."/>
            <person name="Johannesson H."/>
        </authorList>
    </citation>
    <scope>NUCLEOTIDE SEQUENCE</scope>
    <source>
        <strain evidence="13">PSN243</strain>
    </source>
</reference>
<protein>
    <recommendedName>
        <fullName evidence="4">homogentisate 1,2-dioxygenase</fullName>
        <ecNumber evidence="4">1.13.11.5</ecNumber>
    </recommendedName>
</protein>
<evidence type="ECO:0000256" key="1">
    <source>
        <dbReference type="ARBA" id="ARBA00001962"/>
    </source>
</evidence>
<evidence type="ECO:0000259" key="12">
    <source>
        <dbReference type="Pfam" id="PF20510"/>
    </source>
</evidence>
<dbReference type="AlphaFoldDB" id="A0AAV9GI25"/>
<dbReference type="Gene3D" id="2.60.120.10">
    <property type="entry name" value="Jelly Rolls"/>
    <property type="match status" value="1"/>
</dbReference>
<gene>
    <name evidence="13" type="ORF">QBC34DRAFT_469104</name>
</gene>
<evidence type="ECO:0000256" key="3">
    <source>
        <dbReference type="ARBA" id="ARBA00007757"/>
    </source>
</evidence>
<dbReference type="GO" id="GO:0005737">
    <property type="term" value="C:cytoplasm"/>
    <property type="evidence" value="ECO:0007669"/>
    <property type="project" value="TreeGrafter"/>
</dbReference>
<feature type="binding site" evidence="9">
    <location>
        <position position="373"/>
    </location>
    <ligand>
        <name>homogentisate</name>
        <dbReference type="ChEBI" id="CHEBI:16169"/>
    </ligand>
</feature>
<dbReference type="PANTHER" id="PTHR11056:SF0">
    <property type="entry name" value="HOMOGENTISATE 1,2-DIOXYGENASE"/>
    <property type="match status" value="1"/>
</dbReference>
<dbReference type="GO" id="GO:0006559">
    <property type="term" value="P:L-phenylalanine catabolic process"/>
    <property type="evidence" value="ECO:0007669"/>
    <property type="project" value="InterPro"/>
</dbReference>
<dbReference type="SUPFAM" id="SSF51182">
    <property type="entry name" value="RmlC-like cupins"/>
    <property type="match status" value="1"/>
</dbReference>
<evidence type="ECO:0000256" key="4">
    <source>
        <dbReference type="ARBA" id="ARBA00013127"/>
    </source>
</evidence>
<dbReference type="Pfam" id="PF04209">
    <property type="entry name" value="HgmA_C"/>
    <property type="match status" value="1"/>
</dbReference>
<dbReference type="InterPro" id="IPR014710">
    <property type="entry name" value="RmlC-like_jellyroll"/>
</dbReference>
<comment type="similarity">
    <text evidence="3">Belongs to the homogentisate dioxygenase family.</text>
</comment>
<dbReference type="EC" id="1.13.11.5" evidence="4"/>
<accession>A0AAV9GI25</accession>
<evidence type="ECO:0000256" key="10">
    <source>
        <dbReference type="SAM" id="MobiDB-lite"/>
    </source>
</evidence>
<feature type="domain" description="Homogentisate 1,2-dioxygenase C-terminal" evidence="11">
    <location>
        <begin position="304"/>
        <end position="442"/>
    </location>
</feature>
<keyword evidence="6" id="KW-0223">Dioxygenase</keyword>
<evidence type="ECO:0000313" key="13">
    <source>
        <dbReference type="EMBL" id="KAK4446631.1"/>
    </source>
</evidence>
<proteinExistence type="inferred from homology"/>
<feature type="region of interest" description="Disordered" evidence="10">
    <location>
        <begin position="1"/>
        <end position="23"/>
    </location>
</feature>
<organism evidence="13 14">
    <name type="scientific">Podospora aff. communis PSN243</name>
    <dbReference type="NCBI Taxonomy" id="3040156"/>
    <lineage>
        <taxon>Eukaryota</taxon>
        <taxon>Fungi</taxon>
        <taxon>Dikarya</taxon>
        <taxon>Ascomycota</taxon>
        <taxon>Pezizomycotina</taxon>
        <taxon>Sordariomycetes</taxon>
        <taxon>Sordariomycetidae</taxon>
        <taxon>Sordariales</taxon>
        <taxon>Podosporaceae</taxon>
        <taxon>Podospora</taxon>
    </lineage>
</organism>
<comment type="pathway">
    <text evidence="2">Amino-acid degradation; L-phenylalanine degradation; acetoacetate and fumarate from L-phenylalanine: step 4/6.</text>
</comment>
<dbReference type="Pfam" id="PF20510">
    <property type="entry name" value="HgmA_N"/>
    <property type="match status" value="1"/>
</dbReference>
<evidence type="ECO:0000256" key="7">
    <source>
        <dbReference type="ARBA" id="ARBA00023002"/>
    </source>
</evidence>
<keyword evidence="8 9" id="KW-0408">Iron</keyword>
<dbReference type="InterPro" id="IPR046452">
    <property type="entry name" value="HgmA_N"/>
</dbReference>
<dbReference type="Proteomes" id="UP001321760">
    <property type="component" value="Unassembled WGS sequence"/>
</dbReference>
<dbReference type="GO" id="GO:0046872">
    <property type="term" value="F:metal ion binding"/>
    <property type="evidence" value="ECO:0007669"/>
    <property type="project" value="UniProtKB-KW"/>
</dbReference>
<feature type="binding site" evidence="9">
    <location>
        <position position="394"/>
    </location>
    <ligand>
        <name>Fe cation</name>
        <dbReference type="ChEBI" id="CHEBI:24875"/>
    </ligand>
</feature>
<keyword evidence="7" id="KW-0560">Oxidoreductase</keyword>
<evidence type="ECO:0000256" key="2">
    <source>
        <dbReference type="ARBA" id="ARBA00004704"/>
    </source>
</evidence>
<feature type="binding site" evidence="9">
    <location>
        <position position="358"/>
    </location>
    <ligand>
        <name>Fe cation</name>
        <dbReference type="ChEBI" id="CHEBI:24875"/>
    </ligand>
</feature>
<name>A0AAV9GI25_9PEZI</name>
<reference evidence="13" key="1">
    <citation type="journal article" date="2023" name="Mol. Phylogenet. Evol.">
        <title>Genome-scale phylogeny and comparative genomics of the fungal order Sordariales.</title>
        <authorList>
            <person name="Hensen N."/>
            <person name="Bonometti L."/>
            <person name="Westerberg I."/>
            <person name="Brannstrom I.O."/>
            <person name="Guillou S."/>
            <person name="Cros-Aarteil S."/>
            <person name="Calhoun S."/>
            <person name="Haridas S."/>
            <person name="Kuo A."/>
            <person name="Mondo S."/>
            <person name="Pangilinan J."/>
            <person name="Riley R."/>
            <person name="LaButti K."/>
            <person name="Andreopoulos B."/>
            <person name="Lipzen A."/>
            <person name="Chen C."/>
            <person name="Yan M."/>
            <person name="Daum C."/>
            <person name="Ng V."/>
            <person name="Clum A."/>
            <person name="Steindorff A."/>
            <person name="Ohm R.A."/>
            <person name="Martin F."/>
            <person name="Silar P."/>
            <person name="Natvig D.O."/>
            <person name="Lalanne C."/>
            <person name="Gautier V."/>
            <person name="Ament-Velasquez S.L."/>
            <person name="Kruys A."/>
            <person name="Hutchinson M.I."/>
            <person name="Powell A.J."/>
            <person name="Barry K."/>
            <person name="Miller A.N."/>
            <person name="Grigoriev I.V."/>
            <person name="Debuchy R."/>
            <person name="Gladieux P."/>
            <person name="Hiltunen Thoren M."/>
            <person name="Johannesson H."/>
        </authorList>
    </citation>
    <scope>NUCLEOTIDE SEQUENCE</scope>
    <source>
        <strain evidence="13">PSN243</strain>
    </source>
</reference>
<dbReference type="InterPro" id="IPR011051">
    <property type="entry name" value="RmlC_Cupin_sf"/>
</dbReference>
<feature type="domain" description="Homogentisate 1,2-dioxygenase N-terminal" evidence="12">
    <location>
        <begin position="26"/>
        <end position="301"/>
    </location>
</feature>
<feature type="compositionally biased region" description="Polar residues" evidence="10">
    <location>
        <begin position="1"/>
        <end position="16"/>
    </location>
</feature>
<dbReference type="InterPro" id="IPR005708">
    <property type="entry name" value="Homogentis_dOase"/>
</dbReference>
<evidence type="ECO:0000256" key="8">
    <source>
        <dbReference type="ARBA" id="ARBA00023004"/>
    </source>
</evidence>
<evidence type="ECO:0000256" key="9">
    <source>
        <dbReference type="PIRSR" id="PIRSR605708-2"/>
    </source>
</evidence>
<dbReference type="CDD" id="cd07000">
    <property type="entry name" value="cupin_HGO_N"/>
    <property type="match status" value="1"/>
</dbReference>
<evidence type="ECO:0000259" key="11">
    <source>
        <dbReference type="Pfam" id="PF04209"/>
    </source>
</evidence>